<dbReference type="Gene3D" id="2.130.10.30">
    <property type="entry name" value="Regulator of chromosome condensation 1/beta-lactamase-inhibitor protein II"/>
    <property type="match status" value="2"/>
</dbReference>
<dbReference type="SUPFAM" id="SSF50985">
    <property type="entry name" value="RCC1/BLIP-II"/>
    <property type="match status" value="1"/>
</dbReference>
<dbReference type="PROSITE" id="PS50012">
    <property type="entry name" value="RCC1_3"/>
    <property type="match status" value="1"/>
</dbReference>
<evidence type="ECO:0000256" key="1">
    <source>
        <dbReference type="PROSITE-ProRule" id="PRU00235"/>
    </source>
</evidence>
<dbReference type="InterPro" id="IPR000408">
    <property type="entry name" value="Reg_chr_condens"/>
</dbReference>
<dbReference type="Proteomes" id="UP000053259">
    <property type="component" value="Unassembled WGS sequence"/>
</dbReference>
<protein>
    <recommendedName>
        <fullName evidence="3">F-box domain-containing protein</fullName>
    </recommendedName>
</protein>
<name>A0A0D2AAQ8_9PEZI</name>
<dbReference type="SUPFAM" id="SSF81383">
    <property type="entry name" value="F-box domain"/>
    <property type="match status" value="1"/>
</dbReference>
<dbReference type="InterPro" id="IPR001810">
    <property type="entry name" value="F-box_dom"/>
</dbReference>
<feature type="domain" description="F-box" evidence="3">
    <location>
        <begin position="1"/>
        <end position="49"/>
    </location>
</feature>
<dbReference type="InterPro" id="IPR051553">
    <property type="entry name" value="Ran_GTPase-activating"/>
</dbReference>
<dbReference type="CDD" id="cd09917">
    <property type="entry name" value="F-box_SF"/>
    <property type="match status" value="1"/>
</dbReference>
<dbReference type="PRINTS" id="PR00633">
    <property type="entry name" value="RCCNDNSATION"/>
</dbReference>
<dbReference type="EMBL" id="KN847543">
    <property type="protein sequence ID" value="KIW03675.1"/>
    <property type="molecule type" value="Genomic_DNA"/>
</dbReference>
<feature type="region of interest" description="Disordered" evidence="2">
    <location>
        <begin position="582"/>
        <end position="624"/>
    </location>
</feature>
<feature type="repeat" description="RCC1" evidence="1">
    <location>
        <begin position="80"/>
        <end position="159"/>
    </location>
</feature>
<evidence type="ECO:0000256" key="2">
    <source>
        <dbReference type="SAM" id="MobiDB-lite"/>
    </source>
</evidence>
<evidence type="ECO:0000313" key="5">
    <source>
        <dbReference type="Proteomes" id="UP000053259"/>
    </source>
</evidence>
<dbReference type="InParanoid" id="A0A0D2AAQ8"/>
<dbReference type="HOGENOM" id="CLU_019361_0_0_1"/>
<dbReference type="Pfam" id="PF12937">
    <property type="entry name" value="F-box-like"/>
    <property type="match status" value="1"/>
</dbReference>
<dbReference type="GO" id="GO:0005085">
    <property type="term" value="F:guanyl-nucleotide exchange factor activity"/>
    <property type="evidence" value="ECO:0007669"/>
    <property type="project" value="TreeGrafter"/>
</dbReference>
<dbReference type="STRING" id="253628.A0A0D2AAQ8"/>
<dbReference type="RefSeq" id="XP_016213544.1">
    <property type="nucleotide sequence ID" value="XM_016358443.1"/>
</dbReference>
<dbReference type="GeneID" id="27312969"/>
<feature type="compositionally biased region" description="Polar residues" evidence="2">
    <location>
        <begin position="593"/>
        <end position="608"/>
    </location>
</feature>
<reference evidence="4 5" key="1">
    <citation type="submission" date="2015-01" db="EMBL/GenBank/DDBJ databases">
        <title>The Genome Sequence of Ochroconis gallopava CBS43764.</title>
        <authorList>
            <consortium name="The Broad Institute Genomics Platform"/>
            <person name="Cuomo C."/>
            <person name="de Hoog S."/>
            <person name="Gorbushina A."/>
            <person name="Stielow B."/>
            <person name="Teixiera M."/>
            <person name="Abouelleil A."/>
            <person name="Chapman S.B."/>
            <person name="Priest M."/>
            <person name="Young S.K."/>
            <person name="Wortman J."/>
            <person name="Nusbaum C."/>
            <person name="Birren B."/>
        </authorList>
    </citation>
    <scope>NUCLEOTIDE SEQUENCE [LARGE SCALE GENOMIC DNA]</scope>
    <source>
        <strain evidence="4 5">CBS 43764</strain>
    </source>
</reference>
<dbReference type="Pfam" id="PF00415">
    <property type="entry name" value="RCC1"/>
    <property type="match status" value="1"/>
</dbReference>
<dbReference type="AlphaFoldDB" id="A0A0D2AAQ8"/>
<dbReference type="OrthoDB" id="61110at2759"/>
<dbReference type="FunCoup" id="A0A0D2AAQ8">
    <property type="interactions" value="78"/>
</dbReference>
<evidence type="ECO:0000313" key="4">
    <source>
        <dbReference type="EMBL" id="KIW03675.1"/>
    </source>
</evidence>
<feature type="region of interest" description="Disordered" evidence="2">
    <location>
        <begin position="95"/>
        <end position="126"/>
    </location>
</feature>
<sequence length="684" mass="76752">MASFSDLPLDILVLIFPYLDPKEFLNLCRTCRSLAQPSIRNEPTYWSYQVRTKFRVPNRPAVQSDGLRWESLYKRLRTQSRVYTWGQNTHGCLGRDTSSPARAVEPRRGRGIGRRLPLPTQSRSSQLSTWPGEMLKAREISVVSDLQCGGWSTSLLTDKGIIYSVGVLDGLNQWSSAEELRPLHFDSVNNEKPAAHTTIRQFSSGRRHILGLSDDGTIWSWADIKRQACKILLPDLNGTVRSVVAGWDRSSALIRGLGIVLWDTVRPGVTERALDNWIIIPKTGYRRARGMQNLSRQADAVADAIGEVISYIVLENYVVFVTDTEKVFACRFKHDVNSGIIHDTFELTDLSISAKDVQGSFRRFAVFKGEGEVLIADQDYLDACALQISQQSVATMPEIMVVPALQNSGVIQLAFGDYHYHALHSDGSISSYGVEPGGSALGLGGAMDMGLPHGMLRGIKYNPWNHDGVLLPHAYARGRRIWFHKEQEAWVRFLANGGKDKDEAKERMRQVGSMPAVQGEVSEWVEQMGSNWHKRPEVQKVDKDGLGAYFALSVAAAGWHSGSLLLVNDAVVDAVRESCLESIPGYPRDDEQSTATKESKLAQTGNQESRNDDSEDNEQTILPPKGKQWIWVNQDFPRLRLDDGFEMEGQIGFTEWKEPKPDWKLRWTGDDRRVFGVSGWIFEE</sequence>
<evidence type="ECO:0000259" key="3">
    <source>
        <dbReference type="PROSITE" id="PS50181"/>
    </source>
</evidence>
<keyword evidence="5" id="KW-1185">Reference proteome</keyword>
<dbReference type="PANTHER" id="PTHR45982:SF3">
    <property type="entry name" value="F-BOX PROTEIN POF9"/>
    <property type="match status" value="1"/>
</dbReference>
<organism evidence="4 5">
    <name type="scientific">Verruconis gallopava</name>
    <dbReference type="NCBI Taxonomy" id="253628"/>
    <lineage>
        <taxon>Eukaryota</taxon>
        <taxon>Fungi</taxon>
        <taxon>Dikarya</taxon>
        <taxon>Ascomycota</taxon>
        <taxon>Pezizomycotina</taxon>
        <taxon>Dothideomycetes</taxon>
        <taxon>Pleosporomycetidae</taxon>
        <taxon>Venturiales</taxon>
        <taxon>Sympoventuriaceae</taxon>
        <taxon>Verruconis</taxon>
    </lineage>
</organism>
<dbReference type="InterPro" id="IPR009091">
    <property type="entry name" value="RCC1/BLIP-II"/>
</dbReference>
<dbReference type="PROSITE" id="PS50181">
    <property type="entry name" value="FBOX"/>
    <property type="match status" value="1"/>
</dbReference>
<proteinExistence type="predicted"/>
<gene>
    <name evidence="4" type="ORF">PV09_04996</name>
</gene>
<accession>A0A0D2AAQ8</accession>
<dbReference type="InterPro" id="IPR036047">
    <property type="entry name" value="F-box-like_dom_sf"/>
</dbReference>
<dbReference type="GO" id="GO:0005737">
    <property type="term" value="C:cytoplasm"/>
    <property type="evidence" value="ECO:0007669"/>
    <property type="project" value="TreeGrafter"/>
</dbReference>
<dbReference type="PANTHER" id="PTHR45982">
    <property type="entry name" value="REGULATOR OF CHROMOSOME CONDENSATION"/>
    <property type="match status" value="1"/>
</dbReference>
<dbReference type="VEuPathDB" id="FungiDB:PV09_04996"/>